<accession>A0AAE1U432</accession>
<reference evidence="1" key="1">
    <citation type="submission" date="2023-11" db="EMBL/GenBank/DDBJ databases">
        <title>Genome assemblies of two species of porcelain crab, Petrolisthes cinctipes and Petrolisthes manimaculis (Anomura: Porcellanidae).</title>
        <authorList>
            <person name="Angst P."/>
        </authorList>
    </citation>
    <scope>NUCLEOTIDE SEQUENCE</scope>
    <source>
        <strain evidence="1">PB745_02</strain>
        <tissue evidence="1">Gill</tissue>
    </source>
</reference>
<dbReference type="EMBL" id="JAWZYT010001991">
    <property type="protein sequence ID" value="KAK4307581.1"/>
    <property type="molecule type" value="Genomic_DNA"/>
</dbReference>
<gene>
    <name evidence="1" type="ORF">Pmani_020664</name>
</gene>
<keyword evidence="2" id="KW-1185">Reference proteome</keyword>
<protein>
    <submittedName>
        <fullName evidence="1">Uncharacterized protein</fullName>
    </submittedName>
</protein>
<proteinExistence type="predicted"/>
<evidence type="ECO:0000313" key="2">
    <source>
        <dbReference type="Proteomes" id="UP001292094"/>
    </source>
</evidence>
<evidence type="ECO:0000313" key="1">
    <source>
        <dbReference type="EMBL" id="KAK4307581.1"/>
    </source>
</evidence>
<dbReference type="AlphaFoldDB" id="A0AAE1U432"/>
<dbReference type="Proteomes" id="UP001292094">
    <property type="component" value="Unassembled WGS sequence"/>
</dbReference>
<sequence length="106" mass="11820">MIKFGKAIYEGVQHHTPTIQPEIVVPVLSYTNVTATWTLKERIHYTKRGSQVLENNPLVPRVTDKIALHTCREQCVVQQAVSIMGVLADGGYVSNVESEASNTWII</sequence>
<name>A0AAE1U432_9EUCA</name>
<comment type="caution">
    <text evidence="1">The sequence shown here is derived from an EMBL/GenBank/DDBJ whole genome shotgun (WGS) entry which is preliminary data.</text>
</comment>
<organism evidence="1 2">
    <name type="scientific">Petrolisthes manimaculis</name>
    <dbReference type="NCBI Taxonomy" id="1843537"/>
    <lineage>
        <taxon>Eukaryota</taxon>
        <taxon>Metazoa</taxon>
        <taxon>Ecdysozoa</taxon>
        <taxon>Arthropoda</taxon>
        <taxon>Crustacea</taxon>
        <taxon>Multicrustacea</taxon>
        <taxon>Malacostraca</taxon>
        <taxon>Eumalacostraca</taxon>
        <taxon>Eucarida</taxon>
        <taxon>Decapoda</taxon>
        <taxon>Pleocyemata</taxon>
        <taxon>Anomura</taxon>
        <taxon>Galatheoidea</taxon>
        <taxon>Porcellanidae</taxon>
        <taxon>Petrolisthes</taxon>
    </lineage>
</organism>